<dbReference type="Proteomes" id="UP001054252">
    <property type="component" value="Unassembled WGS sequence"/>
</dbReference>
<protein>
    <submittedName>
        <fullName evidence="2">Uncharacterized protein</fullName>
    </submittedName>
</protein>
<gene>
    <name evidence="2" type="ORF">SLEP1_g26610</name>
</gene>
<proteinExistence type="predicted"/>
<organism evidence="2 3">
    <name type="scientific">Rubroshorea leprosula</name>
    <dbReference type="NCBI Taxonomy" id="152421"/>
    <lineage>
        <taxon>Eukaryota</taxon>
        <taxon>Viridiplantae</taxon>
        <taxon>Streptophyta</taxon>
        <taxon>Embryophyta</taxon>
        <taxon>Tracheophyta</taxon>
        <taxon>Spermatophyta</taxon>
        <taxon>Magnoliopsida</taxon>
        <taxon>eudicotyledons</taxon>
        <taxon>Gunneridae</taxon>
        <taxon>Pentapetalae</taxon>
        <taxon>rosids</taxon>
        <taxon>malvids</taxon>
        <taxon>Malvales</taxon>
        <taxon>Dipterocarpaceae</taxon>
        <taxon>Rubroshorea</taxon>
    </lineage>
</organism>
<keyword evidence="1" id="KW-0812">Transmembrane</keyword>
<keyword evidence="1" id="KW-0472">Membrane</keyword>
<evidence type="ECO:0000256" key="1">
    <source>
        <dbReference type="SAM" id="Phobius"/>
    </source>
</evidence>
<reference evidence="2 3" key="1">
    <citation type="journal article" date="2021" name="Commun. Biol.">
        <title>The genome of Shorea leprosula (Dipterocarpaceae) highlights the ecological relevance of drought in aseasonal tropical rainforests.</title>
        <authorList>
            <person name="Ng K.K.S."/>
            <person name="Kobayashi M.J."/>
            <person name="Fawcett J.A."/>
            <person name="Hatakeyama M."/>
            <person name="Paape T."/>
            <person name="Ng C.H."/>
            <person name="Ang C.C."/>
            <person name="Tnah L.H."/>
            <person name="Lee C.T."/>
            <person name="Nishiyama T."/>
            <person name="Sese J."/>
            <person name="O'Brien M.J."/>
            <person name="Copetti D."/>
            <person name="Mohd Noor M.I."/>
            <person name="Ong R.C."/>
            <person name="Putra M."/>
            <person name="Sireger I.Z."/>
            <person name="Indrioko S."/>
            <person name="Kosugi Y."/>
            <person name="Izuno A."/>
            <person name="Isagi Y."/>
            <person name="Lee S.L."/>
            <person name="Shimizu K.K."/>
        </authorList>
    </citation>
    <scope>NUCLEOTIDE SEQUENCE [LARGE SCALE GENOMIC DNA]</scope>
    <source>
        <strain evidence="2">214</strain>
    </source>
</reference>
<dbReference type="EMBL" id="BPVZ01000044">
    <property type="protein sequence ID" value="GKV15868.1"/>
    <property type="molecule type" value="Genomic_DNA"/>
</dbReference>
<accession>A0AAV5JTN9</accession>
<evidence type="ECO:0000313" key="2">
    <source>
        <dbReference type="EMBL" id="GKV15868.1"/>
    </source>
</evidence>
<feature type="transmembrane region" description="Helical" evidence="1">
    <location>
        <begin position="45"/>
        <end position="68"/>
    </location>
</feature>
<evidence type="ECO:0000313" key="3">
    <source>
        <dbReference type="Proteomes" id="UP001054252"/>
    </source>
</evidence>
<keyword evidence="3" id="KW-1185">Reference proteome</keyword>
<sequence>MGSDLSVLWNWFKSTQKRGSYFTKASYILEGAFEIHYGMGGWQCFSVGCYIEEFGALVLVVIGFYFIFSFPSTNTKKMVDMVGLGVVDGLRCLGVEADYGLEGWGSKWRGLEGYNFPPLHSPQPKHREGLQHIKAPKVGGVLMWEISMVSRFGIQLVLAVGPDGSA</sequence>
<dbReference type="AlphaFoldDB" id="A0AAV5JTN9"/>
<name>A0AAV5JTN9_9ROSI</name>
<comment type="caution">
    <text evidence="2">The sequence shown here is derived from an EMBL/GenBank/DDBJ whole genome shotgun (WGS) entry which is preliminary data.</text>
</comment>
<keyword evidence="1" id="KW-1133">Transmembrane helix</keyword>